<dbReference type="OrthoDB" id="8563484at2"/>
<dbReference type="EMBL" id="LVWD01000001">
    <property type="protein sequence ID" value="OAD43963.1"/>
    <property type="molecule type" value="Genomic_DNA"/>
</dbReference>
<reference evidence="2 5" key="2">
    <citation type="submission" date="2016-10" db="EMBL/GenBank/DDBJ databases">
        <title>Hydorgenophaga sp. LPB0072 isolated from gastropod.</title>
        <authorList>
            <person name="Kim E."/>
            <person name="Yi H."/>
        </authorList>
    </citation>
    <scope>NUCLEOTIDE SEQUENCE [LARGE SCALE GENOMIC DNA]</scope>
    <source>
        <strain evidence="2 5">LPB0072</strain>
    </source>
</reference>
<dbReference type="STRING" id="1763535.LPB072_15730"/>
<dbReference type="KEGG" id="hyl:LPB072_15730"/>
<evidence type="ECO:0000313" key="5">
    <source>
        <dbReference type="Proteomes" id="UP000185680"/>
    </source>
</evidence>
<keyword evidence="1" id="KW-0812">Transmembrane</keyword>
<dbReference type="EMBL" id="CP017476">
    <property type="protein sequence ID" value="AOW14075.1"/>
    <property type="molecule type" value="Genomic_DNA"/>
</dbReference>
<reference evidence="3 4" key="1">
    <citation type="submission" date="2016-02" db="EMBL/GenBank/DDBJ databases">
        <title>Draft genome sequence of Hydrogenophaga sp. LPB0072.</title>
        <authorList>
            <person name="Shin S.-K."/>
            <person name="Yi H."/>
        </authorList>
    </citation>
    <scope>NUCLEOTIDE SEQUENCE [LARGE SCALE GENOMIC DNA]</scope>
    <source>
        <strain evidence="3 4">LPB0072</strain>
    </source>
</reference>
<keyword evidence="1" id="KW-1133">Transmembrane helix</keyword>
<feature type="transmembrane region" description="Helical" evidence="1">
    <location>
        <begin position="68"/>
        <end position="88"/>
    </location>
</feature>
<evidence type="ECO:0000256" key="1">
    <source>
        <dbReference type="SAM" id="Phobius"/>
    </source>
</evidence>
<evidence type="ECO:0000313" key="2">
    <source>
        <dbReference type="EMBL" id="AOW14075.1"/>
    </source>
</evidence>
<name>A0A162SXQ6_9BURK</name>
<dbReference type="Proteomes" id="UP000185680">
    <property type="component" value="Chromosome"/>
</dbReference>
<dbReference type="Proteomes" id="UP000185657">
    <property type="component" value="Unassembled WGS sequence"/>
</dbReference>
<evidence type="ECO:0000313" key="4">
    <source>
        <dbReference type="Proteomes" id="UP000185657"/>
    </source>
</evidence>
<proteinExistence type="predicted"/>
<dbReference type="RefSeq" id="WP_066083948.1">
    <property type="nucleotide sequence ID" value="NZ_CP017476.1"/>
</dbReference>
<dbReference type="AlphaFoldDB" id="A0A162SXQ6"/>
<organism evidence="2 5">
    <name type="scientific">Hydrogenophaga crassostreae</name>
    <dbReference type="NCBI Taxonomy" id="1763535"/>
    <lineage>
        <taxon>Bacteria</taxon>
        <taxon>Pseudomonadati</taxon>
        <taxon>Pseudomonadota</taxon>
        <taxon>Betaproteobacteria</taxon>
        <taxon>Burkholderiales</taxon>
        <taxon>Comamonadaceae</taxon>
        <taxon>Hydrogenophaga</taxon>
    </lineage>
</organism>
<evidence type="ECO:0000313" key="3">
    <source>
        <dbReference type="EMBL" id="OAD43963.1"/>
    </source>
</evidence>
<keyword evidence="4" id="KW-1185">Reference proteome</keyword>
<protein>
    <submittedName>
        <fullName evidence="2">Uncharacterized protein</fullName>
    </submittedName>
</protein>
<sequence length="98" mass="10998">MLTLISAAKLIAEVALLSLFGQWVLGLIIGERRRENLMYQLLQQVGQPFVVIARWLTPKQVLSRHHPWVAFLLLGLAWLALTAAKIAHCVQLGMALCR</sequence>
<accession>A0A162SXQ6</accession>
<gene>
    <name evidence="2" type="ORF">LPB072_15730</name>
    <name evidence="3" type="ORF">LPB72_00085</name>
</gene>
<keyword evidence="1" id="KW-0472">Membrane</keyword>
<feature type="transmembrane region" description="Helical" evidence="1">
    <location>
        <begin position="6"/>
        <end position="30"/>
    </location>
</feature>